<dbReference type="GeneID" id="40316575"/>
<feature type="region of interest" description="Disordered" evidence="3">
    <location>
        <begin position="1036"/>
        <end position="1077"/>
    </location>
</feature>
<keyword evidence="1" id="KW-0880">Kelch repeat</keyword>
<dbReference type="Pfam" id="PF24681">
    <property type="entry name" value="Kelch_KLHDC2_KLHL20_DRC7"/>
    <property type="match status" value="1"/>
</dbReference>
<evidence type="ECO:0000256" key="1">
    <source>
        <dbReference type="ARBA" id="ARBA00022441"/>
    </source>
</evidence>
<protein>
    <submittedName>
        <fullName evidence="4">Uncharacterized protein</fullName>
    </submittedName>
</protein>
<accession>A0A3S5ITS7</accession>
<dbReference type="SUPFAM" id="SSF117281">
    <property type="entry name" value="Kelch motif"/>
    <property type="match status" value="1"/>
</dbReference>
<feature type="region of interest" description="Disordered" evidence="3">
    <location>
        <begin position="363"/>
        <end position="401"/>
    </location>
</feature>
<organism evidence="4 5">
    <name type="scientific">Trypanosoma conorhini</name>
    <dbReference type="NCBI Taxonomy" id="83891"/>
    <lineage>
        <taxon>Eukaryota</taxon>
        <taxon>Discoba</taxon>
        <taxon>Euglenozoa</taxon>
        <taxon>Kinetoplastea</taxon>
        <taxon>Metakinetoplastina</taxon>
        <taxon>Trypanosomatida</taxon>
        <taxon>Trypanosomatidae</taxon>
        <taxon>Trypanosoma</taxon>
    </lineage>
</organism>
<dbReference type="RefSeq" id="XP_029230074.1">
    <property type="nucleotide sequence ID" value="XM_029369887.1"/>
</dbReference>
<dbReference type="PANTHER" id="PTHR46093">
    <property type="entry name" value="ACYL-COA-BINDING DOMAIN-CONTAINING PROTEIN 5"/>
    <property type="match status" value="1"/>
</dbReference>
<keyword evidence="5" id="KW-1185">Reference proteome</keyword>
<feature type="compositionally biased region" description="Basic residues" evidence="3">
    <location>
        <begin position="1656"/>
        <end position="1667"/>
    </location>
</feature>
<evidence type="ECO:0000313" key="5">
    <source>
        <dbReference type="Proteomes" id="UP000284403"/>
    </source>
</evidence>
<feature type="region of interest" description="Disordered" evidence="3">
    <location>
        <begin position="1643"/>
        <end position="1675"/>
    </location>
</feature>
<keyword evidence="2" id="KW-0677">Repeat</keyword>
<feature type="region of interest" description="Disordered" evidence="3">
    <location>
        <begin position="1902"/>
        <end position="1921"/>
    </location>
</feature>
<name>A0A3S5ITS7_9TRYP</name>
<gene>
    <name evidence="4" type="ORF">Tco025E_02964</name>
</gene>
<feature type="compositionally biased region" description="Basic and acidic residues" evidence="3">
    <location>
        <begin position="1860"/>
        <end position="1879"/>
    </location>
</feature>
<feature type="compositionally biased region" description="Polar residues" evidence="3">
    <location>
        <begin position="1840"/>
        <end position="1856"/>
    </location>
</feature>
<sequence length="1921" mass="208396">MADEGDEGSGRATVRIEIFSCIPRQPKVAVRFGGPQCEWQWVGVPTHAPATLSRALPASAGASMSFSLPSSADGGGGSGSARTYELAVAPAPTDDDGESTHHVVCVDARRVPETLITLRSHRLGTEFFQVVMIWSLHLAQSTGDGLVHAAEHASTLSCSMAGAGAGEAEGCGRRLFELNSYPRRFTPAPPPRDPSQRREVGVSGCSPGSGEGVAGEVIPAADGHRHLRALEGRSTGGGVPAATPLLPPQEQLSAASSLFAEAPSHRLVLLASVLSLRRRNAALSRVVEISLSLEGADDASPLQPVCILNTVGTTRDNAAKVAQMGPPCLLPSFIGLRPAVRDAAASVPLRVRCSVLEVYSKRGKSPATDSRTPSPSLSRGGWRSASALSGTGENAETGICPLGEGRVPLPLPRAWATADEAADPCLQWTPHPYLGQAAAAQTTVHCDADDVSLGFMLMTLSTYREAVLNYEAVSAERPVHVEVRLDELLCGEELAPLLQQQRQHVVAEVWLTHPVASLECVPLSGDVAPCRHAVVTLEGAASANGAQALFFPMGHPFACLSIAATLHTEADPQGILYHACVPLELLQLGAWRRLSVPLMTNSSSQATSLSLRYRLGSHKSPLPVATSECPVCLQSYTFQVIAPSCQNLVALLHQRGGVVAHSLRILVSDVKDSMARAFSRVVEGTELMLHGPLQDGLNLEVVFNRVLFVPRAARDDANDDNGNLLLRCQVLAFAAREEAEQLHNGCCVAEGHVVLLSGQGGSQREAATTCPIDVHLAMDFDSQRPTECALLRLAGTVKHSTYAQTENVLCIRSCQLLRQPHGTLASVSDSTAALCLWFRSSTCEFAGDERMRASRRFQSVLMQMAAVLQPRGQAIPCREFVLVTDAARRTLCVALVPYTPPPPSPQTHLHCSHDARRAAWKSLKRFVKTLSPPEERGASLQGSMTSMNAVNYLELDLTTSLAPCCTIAGVSRISDALQLYLDAEWVQAASSSARSSMLPVPAPHLWAVRVTRTLRPGEAYGVLLVASTPIRQDEAYASPPRQLSEERSLRWGRPPRWRSPSQSWSRSQSTMQQGDGHLASCVDATTVRAAVSLLGLASPAQTQFVFGDAYAPQMHVSLRVDGQCELSITTDALAGCGTGFADAEAAVIDWSHGSLLVDQGGPRHGRAASESESQGRWQVAEEEEEEDKRLQHPGCLFVPFLTPVEAPEGAQLRVRYHTLTRCGREGALLVGGIRGGAKPMLHFYSFGANAWTPFAADAASAPTHFHRGRRRWDFTARQGHTAVYCPLTNAVYVYGGGGLSAMEPLQTADTQDIGGCDDADAAARQDHRAAPLGYFKDVWCISLAEKVVERVKTIQPAEAVHSLLTARWRHAAAYYNNCMFVVGGKASRDCAAPRSSSPSNLQPLPSSTGEGAAGEAVEVVCSCSELLVLNLSTRAWSRHVCGGSACPEPRHGHAAATRDASMYVYGGTSAAGDLLDDLHELDLATCRWRRIWHSGATAPPAMRLAALDTAVVDNTPCLILVEGETATPSPQMNVYLFSHNSNLWRAVQFNCPPGPSRIGGAICEVTVASGRRLRCYRRARQRLPISSAPHIKLLLVGGERRGGAPLEAQGPFRSRRSASTCLMTLSWGDRAPVEQHEVVAEVQAHTAAAEQSPPHPTRRRRWQRRRSPIPSVLTRRMQNELVNRLYYLEMEKRKQRERQRSLHATYRQRPSSHTRRSPSPQPRRAQPQTLHIHNCHSADAAAMGVLLHTHADSDAYSRTYRAPMHDSTLYYKPQPPTQPRVKRETPTRQIRLMQSHPQLTTPNMETGATKKENVDRISPTRYTAAKEQYAAAPKKEDKNTNTPTKQEQRAFLQTENKPAPTKEKPAAVETQEHARHEEGVGAPVTPEVVPASRRRCWARKRRIQPRRRRSTHCTRRAWAHR</sequence>
<reference evidence="4 5" key="1">
    <citation type="journal article" date="2018" name="BMC Genomics">
        <title>Genomic comparison of Trypanosoma conorhini and Trypanosoma rangeli to Trypanosoma cruzi strains of high and low virulence.</title>
        <authorList>
            <person name="Bradwell K.R."/>
            <person name="Koparde V.N."/>
            <person name="Matveyev A.V."/>
            <person name="Serrano M.G."/>
            <person name="Alves J.M."/>
            <person name="Parikh H."/>
            <person name="Huang B."/>
            <person name="Lee V."/>
            <person name="Espinosa-Alvarez O."/>
            <person name="Ortiz P.A."/>
            <person name="Costa-Martins A.G."/>
            <person name="Teixeira M.M."/>
            <person name="Buck G.A."/>
        </authorList>
    </citation>
    <scope>NUCLEOTIDE SEQUENCE [LARGE SCALE GENOMIC DNA]</scope>
    <source>
        <strain evidence="4 5">025E</strain>
    </source>
</reference>
<dbReference type="InterPro" id="IPR015915">
    <property type="entry name" value="Kelch-typ_b-propeller"/>
</dbReference>
<dbReference type="OrthoDB" id="10251809at2759"/>
<feature type="compositionally biased region" description="Polar residues" evidence="3">
    <location>
        <begin position="367"/>
        <end position="377"/>
    </location>
</feature>
<feature type="region of interest" description="Disordered" evidence="3">
    <location>
        <begin position="1159"/>
        <end position="1188"/>
    </location>
</feature>
<evidence type="ECO:0000313" key="4">
    <source>
        <dbReference type="EMBL" id="RNF23164.1"/>
    </source>
</evidence>
<evidence type="ECO:0000256" key="3">
    <source>
        <dbReference type="SAM" id="MobiDB-lite"/>
    </source>
</evidence>
<feature type="region of interest" description="Disordered" evidence="3">
    <location>
        <begin position="1827"/>
        <end position="1887"/>
    </location>
</feature>
<feature type="compositionally biased region" description="Low complexity" evidence="3">
    <location>
        <begin position="1051"/>
        <end position="1069"/>
    </location>
</feature>
<feature type="region of interest" description="Disordered" evidence="3">
    <location>
        <begin position="184"/>
        <end position="212"/>
    </location>
</feature>
<feature type="region of interest" description="Disordered" evidence="3">
    <location>
        <begin position="1693"/>
        <end position="1727"/>
    </location>
</feature>
<dbReference type="Proteomes" id="UP000284403">
    <property type="component" value="Unassembled WGS sequence"/>
</dbReference>
<proteinExistence type="predicted"/>
<dbReference type="Gene3D" id="2.120.10.80">
    <property type="entry name" value="Kelch-type beta propeller"/>
    <property type="match status" value="1"/>
</dbReference>
<comment type="caution">
    <text evidence="4">The sequence shown here is derived from an EMBL/GenBank/DDBJ whole genome shotgun (WGS) entry which is preliminary data.</text>
</comment>
<dbReference type="EMBL" id="MKKU01000123">
    <property type="protein sequence ID" value="RNF23164.1"/>
    <property type="molecule type" value="Genomic_DNA"/>
</dbReference>
<evidence type="ECO:0000256" key="2">
    <source>
        <dbReference type="ARBA" id="ARBA00022737"/>
    </source>
</evidence>
<dbReference type="PANTHER" id="PTHR46093:SF18">
    <property type="entry name" value="FIBRONECTIN TYPE-III DOMAIN-CONTAINING PROTEIN"/>
    <property type="match status" value="1"/>
</dbReference>